<dbReference type="Gene3D" id="3.30.365.10">
    <property type="entry name" value="Aldehyde oxidase/xanthine dehydrogenase, molybdopterin binding domain"/>
    <property type="match status" value="4"/>
</dbReference>
<dbReference type="PIRSF" id="PIRSF036389">
    <property type="entry name" value="IOR_B"/>
    <property type="match status" value="1"/>
</dbReference>
<dbReference type="InterPro" id="IPR000674">
    <property type="entry name" value="Ald_Oxase/Xan_DH_a/b"/>
</dbReference>
<dbReference type="PANTHER" id="PTHR47495">
    <property type="entry name" value="ALDEHYDE DEHYDROGENASE"/>
    <property type="match status" value="1"/>
</dbReference>
<dbReference type="AlphaFoldDB" id="A0A7W8D7F7"/>
<dbReference type="GO" id="GO:0047121">
    <property type="term" value="F:isoquinoline 1-oxidoreductase activity"/>
    <property type="evidence" value="ECO:0007669"/>
    <property type="project" value="UniProtKB-EC"/>
</dbReference>
<dbReference type="SMART" id="SM01008">
    <property type="entry name" value="Ald_Xan_dh_C"/>
    <property type="match status" value="1"/>
</dbReference>
<dbReference type="EMBL" id="JACHHP010000002">
    <property type="protein sequence ID" value="MBB5208112.1"/>
    <property type="molecule type" value="Genomic_DNA"/>
</dbReference>
<dbReference type="InterPro" id="IPR052516">
    <property type="entry name" value="N-heterocyclic_Hydroxylase"/>
</dbReference>
<dbReference type="InterPro" id="IPR037165">
    <property type="entry name" value="AldOxase/xan_DH_Mopterin-bd_sf"/>
</dbReference>
<gene>
    <name evidence="2" type="ORF">HNQ52_001641</name>
</gene>
<dbReference type="InterPro" id="IPR046867">
    <property type="entry name" value="AldOxase/xan_DH_MoCoBD2"/>
</dbReference>
<dbReference type="PROSITE" id="PS51318">
    <property type="entry name" value="TAT"/>
    <property type="match status" value="1"/>
</dbReference>
<dbReference type="SUPFAM" id="SSF56003">
    <property type="entry name" value="Molybdenum cofactor-binding domain"/>
    <property type="match status" value="2"/>
</dbReference>
<feature type="domain" description="Aldehyde oxidase/xanthine dehydrogenase a/b hammerhead" evidence="1">
    <location>
        <begin position="228"/>
        <end position="313"/>
    </location>
</feature>
<dbReference type="Proteomes" id="UP000521199">
    <property type="component" value="Unassembled WGS sequence"/>
</dbReference>
<accession>A0A7W8D7F7</accession>
<evidence type="ECO:0000313" key="2">
    <source>
        <dbReference type="EMBL" id="MBB5208112.1"/>
    </source>
</evidence>
<dbReference type="Pfam" id="PF20256">
    <property type="entry name" value="MoCoBD_2"/>
    <property type="match status" value="2"/>
</dbReference>
<evidence type="ECO:0000259" key="1">
    <source>
        <dbReference type="SMART" id="SM01008"/>
    </source>
</evidence>
<dbReference type="Gene3D" id="3.90.1170.50">
    <property type="entry name" value="Aldehyde oxidase/xanthine dehydrogenase, a/b hammerhead"/>
    <property type="match status" value="1"/>
</dbReference>
<dbReference type="EC" id="1.3.99.16" evidence="2"/>
<dbReference type="InterPro" id="IPR006311">
    <property type="entry name" value="TAT_signal"/>
</dbReference>
<dbReference type="Pfam" id="PF02738">
    <property type="entry name" value="MoCoBD_1"/>
    <property type="match status" value="1"/>
</dbReference>
<name>A0A7W8D7F7_9GAMM</name>
<keyword evidence="3" id="KW-1185">Reference proteome</keyword>
<dbReference type="InterPro" id="IPR012368">
    <property type="entry name" value="OxRdtase_Mopterin-bd_su_IorB"/>
</dbReference>
<organism evidence="2 3">
    <name type="scientific">Chiayiivirga flava</name>
    <dbReference type="NCBI Taxonomy" id="659595"/>
    <lineage>
        <taxon>Bacteria</taxon>
        <taxon>Pseudomonadati</taxon>
        <taxon>Pseudomonadota</taxon>
        <taxon>Gammaproteobacteria</taxon>
        <taxon>Lysobacterales</taxon>
        <taxon>Lysobacteraceae</taxon>
        <taxon>Chiayiivirga</taxon>
    </lineage>
</organism>
<sequence>MTKHRKTLPLHTVQLVNESRRGFMKAGAGLALGIYLSPLLGDAADVLAQAPAAPPMPKVPPSAFLRIAADGGVTVISKHLEMGQGTFTGLATLIAEELDADWSRVSVEGAPADVSKYGNLAFGGAVQGTGGSTAMAGAWQQMRMAGAAARAMLVAAAAEQWQVPAKDITVSSGTIAHKASNRSAHFGEFAEAAAKLPVPENPTLKTPDQYVLIGKDSVRRRDSAAKVNGSAQFTQDVHLPGMLVAVIARAPRYGAKVASFDDSAARAIPGVVAAFAVPGKDKTYEDGVAVLAKDTWTALKARKALKIEWDESRAWRGSSDSLLADYRKLAATPGAVAVSRGNAAAAIEGAAKTVDAEYSVPYLAHASMEPLNCVVQLTANGGCEIWNGEQFHTPDQGAVAAQLGATPDKVLIHQLYAGGSFGRRANPKSEYILQAVQVAQLAAKAGHNVPVKTVWSREDDTAGGYYRPLALHVARAGLDAQGNIVGWTHRIVGQSIAKGSPFEAMMIKDGVDESLIEGISDLPYDAAALHVDLHIADNPVTTQWWRSVGHTHTGFAAEAFVDELAAAAGKDPYVFRRERLDKHPRERGVLDLVAQKAGWDKPLAKGKDGERRGRGIAVHKSFGSYVAQVAEVTVHKDGSVKVDRVVCAVDCGIAINPDVIRAQMEGGIGYGLSAALHGAITFKDGLVQQSNFHDYKQLRIHEMPKIDVFIVPSEEKPTGVGEPGTAVIAPAFVNAIANATGTRVRQLPLDPASLRA</sequence>
<dbReference type="InterPro" id="IPR008274">
    <property type="entry name" value="AldOxase/xan_DH_MoCoBD1"/>
</dbReference>
<protein>
    <submittedName>
        <fullName evidence="2">Isoquinoline 1-oxidoreductase beta subunit</fullName>
        <ecNumber evidence="2">1.3.99.16</ecNumber>
    </submittedName>
</protein>
<dbReference type="PANTHER" id="PTHR47495:SF2">
    <property type="entry name" value="ALDEHYDE DEHYDROGENASE"/>
    <property type="match status" value="1"/>
</dbReference>
<keyword evidence="2" id="KW-0560">Oxidoreductase</keyword>
<evidence type="ECO:0000313" key="3">
    <source>
        <dbReference type="Proteomes" id="UP000521199"/>
    </source>
</evidence>
<proteinExistence type="predicted"/>
<dbReference type="RefSeq" id="WP_183960613.1">
    <property type="nucleotide sequence ID" value="NZ_JACHHP010000002.1"/>
</dbReference>
<reference evidence="2 3" key="1">
    <citation type="submission" date="2020-08" db="EMBL/GenBank/DDBJ databases">
        <title>Genomic Encyclopedia of Type Strains, Phase IV (KMG-IV): sequencing the most valuable type-strain genomes for metagenomic binning, comparative biology and taxonomic classification.</title>
        <authorList>
            <person name="Goeker M."/>
        </authorList>
    </citation>
    <scope>NUCLEOTIDE SEQUENCE [LARGE SCALE GENOMIC DNA]</scope>
    <source>
        <strain evidence="2 3">DSM 24163</strain>
    </source>
</reference>
<comment type="caution">
    <text evidence="2">The sequence shown here is derived from an EMBL/GenBank/DDBJ whole genome shotgun (WGS) entry which is preliminary data.</text>
</comment>